<dbReference type="InterPro" id="IPR036388">
    <property type="entry name" value="WH-like_DNA-bd_sf"/>
</dbReference>
<dbReference type="SUPFAM" id="SSF48008">
    <property type="entry name" value="GntR ligand-binding domain-like"/>
    <property type="match status" value="1"/>
</dbReference>
<dbReference type="PROSITE" id="PS50949">
    <property type="entry name" value="HTH_GNTR"/>
    <property type="match status" value="1"/>
</dbReference>
<dbReference type="Pfam" id="PF00392">
    <property type="entry name" value="GntR"/>
    <property type="match status" value="1"/>
</dbReference>
<evidence type="ECO:0000256" key="3">
    <source>
        <dbReference type="ARBA" id="ARBA00023163"/>
    </source>
</evidence>
<dbReference type="PRINTS" id="PR00035">
    <property type="entry name" value="HTHGNTR"/>
</dbReference>
<dbReference type="InterPro" id="IPR011711">
    <property type="entry name" value="GntR_C"/>
</dbReference>
<protein>
    <submittedName>
        <fullName evidence="6">GntR family transcriptional regulator</fullName>
    </submittedName>
</protein>
<dbReference type="SMART" id="SM00345">
    <property type="entry name" value="HTH_GNTR"/>
    <property type="match status" value="1"/>
</dbReference>
<feature type="domain" description="HTH gntR-type" evidence="5">
    <location>
        <begin position="1"/>
        <end position="67"/>
    </location>
</feature>
<dbReference type="CDD" id="cd07377">
    <property type="entry name" value="WHTH_GntR"/>
    <property type="match status" value="1"/>
</dbReference>
<dbReference type="InterPro" id="IPR036390">
    <property type="entry name" value="WH_DNA-bd_sf"/>
</dbReference>
<evidence type="ECO:0000256" key="4">
    <source>
        <dbReference type="SAM" id="MobiDB-lite"/>
    </source>
</evidence>
<dbReference type="Gene3D" id="1.20.120.530">
    <property type="entry name" value="GntR ligand-binding domain-like"/>
    <property type="match status" value="1"/>
</dbReference>
<evidence type="ECO:0000313" key="7">
    <source>
        <dbReference type="Proteomes" id="UP000295783"/>
    </source>
</evidence>
<dbReference type="OrthoDB" id="7347280at2"/>
<evidence type="ECO:0000256" key="2">
    <source>
        <dbReference type="ARBA" id="ARBA00023125"/>
    </source>
</evidence>
<keyword evidence="7" id="KW-1185">Reference proteome</keyword>
<feature type="region of interest" description="Disordered" evidence="4">
    <location>
        <begin position="56"/>
        <end position="78"/>
    </location>
</feature>
<keyword evidence="2" id="KW-0238">DNA-binding</keyword>
<sequence>MERVDPTLSKLRRLIARQEADSRVPPERTLALELGVGRRSLRRALDVLEQEGQISRHQGRGTFVSRQRNGENGSGRNGGGLAAVAVAAERVSLGALADAAVTGAFDGILDHTNPLEVIEVRLAIEPVMARLAAFRASQTEINRLQILVEETRSASDTISYQEADSRFHRTIAEIARNTLFLAIYDTLQSSRRDSGWQRLGENANCYKRQAVYADFHRDIAAAIAARQGDRAQELMQQHLSDVQRYIFQHAFPAGSAQQ</sequence>
<proteinExistence type="predicted"/>
<reference evidence="6 7" key="1">
    <citation type="submission" date="2019-03" db="EMBL/GenBank/DDBJ databases">
        <title>Genomic Encyclopedia of Type Strains, Phase III (KMG-III): the genomes of soil and plant-associated and newly described type strains.</title>
        <authorList>
            <person name="Whitman W."/>
        </authorList>
    </citation>
    <scope>NUCLEOTIDE SEQUENCE [LARGE SCALE GENOMIC DNA]</scope>
    <source>
        <strain evidence="6 7">CGMCC 1.7660</strain>
    </source>
</reference>
<gene>
    <name evidence="6" type="ORF">A8950_3171</name>
</gene>
<dbReference type="PANTHER" id="PTHR43537">
    <property type="entry name" value="TRANSCRIPTIONAL REGULATOR, GNTR FAMILY"/>
    <property type="match status" value="1"/>
</dbReference>
<comment type="caution">
    <text evidence="6">The sequence shown here is derived from an EMBL/GenBank/DDBJ whole genome shotgun (WGS) entry which is preliminary data.</text>
</comment>
<dbReference type="Gene3D" id="1.10.10.10">
    <property type="entry name" value="Winged helix-like DNA-binding domain superfamily/Winged helix DNA-binding domain"/>
    <property type="match status" value="1"/>
</dbReference>
<keyword evidence="1" id="KW-0805">Transcription regulation</keyword>
<name>A0A4R6WK22_9PROT</name>
<dbReference type="AlphaFoldDB" id="A0A4R6WK22"/>
<dbReference type="EMBL" id="SNYW01000011">
    <property type="protein sequence ID" value="TDQ80636.1"/>
    <property type="molecule type" value="Genomic_DNA"/>
</dbReference>
<dbReference type="PANTHER" id="PTHR43537:SF5">
    <property type="entry name" value="UXU OPERON TRANSCRIPTIONAL REGULATOR"/>
    <property type="match status" value="1"/>
</dbReference>
<dbReference type="GO" id="GO:0003677">
    <property type="term" value="F:DNA binding"/>
    <property type="evidence" value="ECO:0007669"/>
    <property type="project" value="UniProtKB-KW"/>
</dbReference>
<accession>A0A4R6WK22</accession>
<organism evidence="6 7">
    <name type="scientific">Dongia mobilis</name>
    <dbReference type="NCBI Taxonomy" id="578943"/>
    <lineage>
        <taxon>Bacteria</taxon>
        <taxon>Pseudomonadati</taxon>
        <taxon>Pseudomonadota</taxon>
        <taxon>Alphaproteobacteria</taxon>
        <taxon>Rhodospirillales</taxon>
        <taxon>Dongiaceae</taxon>
        <taxon>Dongia</taxon>
    </lineage>
</organism>
<dbReference type="SMART" id="SM00895">
    <property type="entry name" value="FCD"/>
    <property type="match status" value="1"/>
</dbReference>
<evidence type="ECO:0000259" key="5">
    <source>
        <dbReference type="PROSITE" id="PS50949"/>
    </source>
</evidence>
<dbReference type="SUPFAM" id="SSF46785">
    <property type="entry name" value="Winged helix' DNA-binding domain"/>
    <property type="match status" value="1"/>
</dbReference>
<dbReference type="RefSeq" id="WP_133614616.1">
    <property type="nucleotide sequence ID" value="NZ_SNYW01000011.1"/>
</dbReference>
<evidence type="ECO:0000256" key="1">
    <source>
        <dbReference type="ARBA" id="ARBA00023015"/>
    </source>
</evidence>
<keyword evidence="3" id="KW-0804">Transcription</keyword>
<dbReference type="InterPro" id="IPR000524">
    <property type="entry name" value="Tscrpt_reg_HTH_GntR"/>
</dbReference>
<dbReference type="Pfam" id="PF07729">
    <property type="entry name" value="FCD"/>
    <property type="match status" value="1"/>
</dbReference>
<evidence type="ECO:0000313" key="6">
    <source>
        <dbReference type="EMBL" id="TDQ80636.1"/>
    </source>
</evidence>
<dbReference type="GO" id="GO:0003700">
    <property type="term" value="F:DNA-binding transcription factor activity"/>
    <property type="evidence" value="ECO:0007669"/>
    <property type="project" value="InterPro"/>
</dbReference>
<dbReference type="Proteomes" id="UP000295783">
    <property type="component" value="Unassembled WGS sequence"/>
</dbReference>
<dbReference type="InterPro" id="IPR008920">
    <property type="entry name" value="TF_FadR/GntR_C"/>
</dbReference>